<dbReference type="AlphaFoldDB" id="A0A0F8VQQ2"/>
<gene>
    <name evidence="1" type="ORF">LCGC14_3162630</name>
</gene>
<reference evidence="1" key="1">
    <citation type="journal article" date="2015" name="Nature">
        <title>Complex archaea that bridge the gap between prokaryotes and eukaryotes.</title>
        <authorList>
            <person name="Spang A."/>
            <person name="Saw J.H."/>
            <person name="Jorgensen S.L."/>
            <person name="Zaremba-Niedzwiedzka K."/>
            <person name="Martijn J."/>
            <person name="Lind A.E."/>
            <person name="van Eijk R."/>
            <person name="Schleper C."/>
            <person name="Guy L."/>
            <person name="Ettema T.J."/>
        </authorList>
    </citation>
    <scope>NUCLEOTIDE SEQUENCE</scope>
</reference>
<comment type="caution">
    <text evidence="1">The sequence shown here is derived from an EMBL/GenBank/DDBJ whole genome shotgun (WGS) entry which is preliminary data.</text>
</comment>
<feature type="non-terminal residue" evidence="1">
    <location>
        <position position="49"/>
    </location>
</feature>
<dbReference type="EMBL" id="LAZR01069948">
    <property type="protein sequence ID" value="KKK46698.1"/>
    <property type="molecule type" value="Genomic_DNA"/>
</dbReference>
<organism evidence="1">
    <name type="scientific">marine sediment metagenome</name>
    <dbReference type="NCBI Taxonomy" id="412755"/>
    <lineage>
        <taxon>unclassified sequences</taxon>
        <taxon>metagenomes</taxon>
        <taxon>ecological metagenomes</taxon>
    </lineage>
</organism>
<accession>A0A0F8VQQ2</accession>
<evidence type="ECO:0000313" key="1">
    <source>
        <dbReference type="EMBL" id="KKK46698.1"/>
    </source>
</evidence>
<protein>
    <recommendedName>
        <fullName evidence="2">ABC transporter domain-containing protein</fullName>
    </recommendedName>
</protein>
<name>A0A0F8VQQ2_9ZZZZ</name>
<proteinExistence type="predicted"/>
<evidence type="ECO:0008006" key="2">
    <source>
        <dbReference type="Google" id="ProtNLM"/>
    </source>
</evidence>
<sequence>MDSMLEVLHLKKHFSIKSSALFERSVPVYAVNDVNLTINRGETLSLVGE</sequence>